<protein>
    <submittedName>
        <fullName evidence="7">Cytochrome C oxidase subunit IV family protein</fullName>
    </submittedName>
</protein>
<feature type="transmembrane region" description="Helical" evidence="6">
    <location>
        <begin position="78"/>
        <end position="99"/>
    </location>
</feature>
<gene>
    <name evidence="7" type="ORF">QNI16_01655</name>
</gene>
<keyword evidence="3 6" id="KW-0812">Transmembrane</keyword>
<accession>A0AAE3QM57</accession>
<evidence type="ECO:0000256" key="5">
    <source>
        <dbReference type="ARBA" id="ARBA00023136"/>
    </source>
</evidence>
<evidence type="ECO:0000256" key="1">
    <source>
        <dbReference type="ARBA" id="ARBA00004651"/>
    </source>
</evidence>
<feature type="transmembrane region" description="Helical" evidence="6">
    <location>
        <begin position="20"/>
        <end position="42"/>
    </location>
</feature>
<evidence type="ECO:0000256" key="3">
    <source>
        <dbReference type="ARBA" id="ARBA00022692"/>
    </source>
</evidence>
<proteinExistence type="predicted"/>
<keyword evidence="4 6" id="KW-1133">Transmembrane helix</keyword>
<name>A0AAE3QM57_9BACT</name>
<evidence type="ECO:0000256" key="2">
    <source>
        <dbReference type="ARBA" id="ARBA00022475"/>
    </source>
</evidence>
<sequence>MATEALDTPHREIPKAQTQAIWRTFWILLGITVLEFAIAFMVPTHWHTFKVAVFVGLTIVKAFFIVSEFMHLKGEVKMLMWSILIPLLFVVWLLVALLVEGNSIFESRFFQ</sequence>
<dbReference type="RefSeq" id="WP_313975130.1">
    <property type="nucleotide sequence ID" value="NZ_JASJOR010000001.1"/>
</dbReference>
<dbReference type="Proteomes" id="UP001241110">
    <property type="component" value="Unassembled WGS sequence"/>
</dbReference>
<evidence type="ECO:0000256" key="4">
    <source>
        <dbReference type="ARBA" id="ARBA00022989"/>
    </source>
</evidence>
<keyword evidence="2" id="KW-1003">Cell membrane</keyword>
<keyword evidence="5 6" id="KW-0472">Membrane</keyword>
<evidence type="ECO:0000313" key="7">
    <source>
        <dbReference type="EMBL" id="MDJ1479168.1"/>
    </source>
</evidence>
<comment type="subcellular location">
    <subcellularLocation>
        <location evidence="1">Cell membrane</location>
        <topology evidence="1">Multi-pass membrane protein</topology>
    </subcellularLocation>
</comment>
<dbReference type="InterPro" id="IPR005171">
    <property type="entry name" value="Cyt_c_oxidase_su4_prok"/>
</dbReference>
<dbReference type="AlphaFoldDB" id="A0AAE3QM57"/>
<evidence type="ECO:0000313" key="8">
    <source>
        <dbReference type="Proteomes" id="UP001241110"/>
    </source>
</evidence>
<evidence type="ECO:0000256" key="6">
    <source>
        <dbReference type="SAM" id="Phobius"/>
    </source>
</evidence>
<feature type="transmembrane region" description="Helical" evidence="6">
    <location>
        <begin position="48"/>
        <end position="66"/>
    </location>
</feature>
<dbReference type="GO" id="GO:0005886">
    <property type="term" value="C:plasma membrane"/>
    <property type="evidence" value="ECO:0007669"/>
    <property type="project" value="UniProtKB-SubCell"/>
</dbReference>
<organism evidence="7 8">
    <name type="scientific">Xanthocytophaga flava</name>
    <dbReference type="NCBI Taxonomy" id="3048013"/>
    <lineage>
        <taxon>Bacteria</taxon>
        <taxon>Pseudomonadati</taxon>
        <taxon>Bacteroidota</taxon>
        <taxon>Cytophagia</taxon>
        <taxon>Cytophagales</taxon>
        <taxon>Rhodocytophagaceae</taxon>
        <taxon>Xanthocytophaga</taxon>
    </lineage>
</organism>
<dbReference type="EMBL" id="JASJOS010000001">
    <property type="protein sequence ID" value="MDJ1479168.1"/>
    <property type="molecule type" value="Genomic_DNA"/>
</dbReference>
<dbReference type="Pfam" id="PF03626">
    <property type="entry name" value="COX4_pro"/>
    <property type="match status" value="1"/>
</dbReference>
<reference evidence="7" key="1">
    <citation type="submission" date="2023-05" db="EMBL/GenBank/DDBJ databases">
        <authorList>
            <person name="Zhang X."/>
        </authorList>
    </citation>
    <scope>NUCLEOTIDE SEQUENCE</scope>
    <source>
        <strain evidence="7">YF14B1</strain>
    </source>
</reference>
<comment type="caution">
    <text evidence="7">The sequence shown here is derived from an EMBL/GenBank/DDBJ whole genome shotgun (WGS) entry which is preliminary data.</text>
</comment>